<comment type="catalytic activity">
    <reaction evidence="1">
        <text>ATP + protein L-histidine = ADP + protein N-phospho-L-histidine.</text>
        <dbReference type="EC" id="2.7.13.3"/>
    </reaction>
</comment>
<dbReference type="SUPFAM" id="SSF55874">
    <property type="entry name" value="ATPase domain of HSP90 chaperone/DNA topoisomerase II/histidine kinase"/>
    <property type="match status" value="1"/>
</dbReference>
<dbReference type="InterPro" id="IPR003594">
    <property type="entry name" value="HATPase_dom"/>
</dbReference>
<dbReference type="InterPro" id="IPR005467">
    <property type="entry name" value="His_kinase_dom"/>
</dbReference>
<dbReference type="SMART" id="SM00387">
    <property type="entry name" value="HATPase_c"/>
    <property type="match status" value="1"/>
</dbReference>
<dbReference type="PANTHER" id="PTHR43047">
    <property type="entry name" value="TWO-COMPONENT HISTIDINE PROTEIN KINASE"/>
    <property type="match status" value="1"/>
</dbReference>
<dbReference type="Gene3D" id="3.30.565.10">
    <property type="entry name" value="Histidine kinase-like ATPase, C-terminal domain"/>
    <property type="match status" value="1"/>
</dbReference>
<feature type="domain" description="Response regulatory" evidence="8">
    <location>
        <begin position="471"/>
        <end position="574"/>
    </location>
</feature>
<keyword evidence="3" id="KW-0597">Phosphoprotein</keyword>
<evidence type="ECO:0000256" key="3">
    <source>
        <dbReference type="ARBA" id="ARBA00022553"/>
    </source>
</evidence>
<proteinExistence type="predicted"/>
<comment type="caution">
    <text evidence="6">Lacks conserved residue(s) required for the propagation of feature annotation.</text>
</comment>
<dbReference type="Gene3D" id="3.30.450.20">
    <property type="entry name" value="PAS domain"/>
    <property type="match status" value="1"/>
</dbReference>
<dbReference type="Gene3D" id="3.40.50.2300">
    <property type="match status" value="1"/>
</dbReference>
<reference evidence="10" key="1">
    <citation type="submission" date="2020-05" db="EMBL/GenBank/DDBJ databases">
        <title>Phylogenomic resolution of chytrid fungi.</title>
        <authorList>
            <person name="Stajich J.E."/>
            <person name="Amses K."/>
            <person name="Simmons R."/>
            <person name="Seto K."/>
            <person name="Myers J."/>
            <person name="Bonds A."/>
            <person name="Quandt C.A."/>
            <person name="Barry K."/>
            <person name="Liu P."/>
            <person name="Grigoriev I."/>
            <person name="Longcore J.E."/>
            <person name="James T.Y."/>
        </authorList>
    </citation>
    <scope>NUCLEOTIDE SEQUENCE</scope>
    <source>
        <strain evidence="10">JEL0513</strain>
    </source>
</reference>
<dbReference type="AlphaFoldDB" id="A0AAD5SV76"/>
<dbReference type="InterPro" id="IPR035965">
    <property type="entry name" value="PAS-like_dom_sf"/>
</dbReference>
<dbReference type="Pfam" id="PF02518">
    <property type="entry name" value="HATPase_c"/>
    <property type="match status" value="1"/>
</dbReference>
<comment type="caution">
    <text evidence="10">The sequence shown here is derived from an EMBL/GenBank/DDBJ whole genome shotgun (WGS) entry which is preliminary data.</text>
</comment>
<keyword evidence="11" id="KW-1185">Reference proteome</keyword>
<dbReference type="InterPro" id="IPR000014">
    <property type="entry name" value="PAS"/>
</dbReference>
<dbReference type="InterPro" id="IPR036097">
    <property type="entry name" value="HisK_dim/P_sf"/>
</dbReference>
<name>A0AAD5SV76_9FUNG</name>
<accession>A0AAD5SV76</accession>
<protein>
    <recommendedName>
        <fullName evidence="2">histidine kinase</fullName>
        <ecNumber evidence="2">2.7.13.3</ecNumber>
    </recommendedName>
</protein>
<dbReference type="GO" id="GO:0000155">
    <property type="term" value="F:phosphorelay sensor kinase activity"/>
    <property type="evidence" value="ECO:0007669"/>
    <property type="project" value="InterPro"/>
</dbReference>
<evidence type="ECO:0000256" key="5">
    <source>
        <dbReference type="ARBA" id="ARBA00022777"/>
    </source>
</evidence>
<dbReference type="CDD" id="cd00082">
    <property type="entry name" value="HisKA"/>
    <property type="match status" value="1"/>
</dbReference>
<dbReference type="InterPro" id="IPR003661">
    <property type="entry name" value="HisK_dim/P_dom"/>
</dbReference>
<evidence type="ECO:0000256" key="4">
    <source>
        <dbReference type="ARBA" id="ARBA00022679"/>
    </source>
</evidence>
<dbReference type="InterPro" id="IPR036890">
    <property type="entry name" value="HATPase_C_sf"/>
</dbReference>
<evidence type="ECO:0000259" key="9">
    <source>
        <dbReference type="PROSITE" id="PS50112"/>
    </source>
</evidence>
<dbReference type="Pfam" id="PF13188">
    <property type="entry name" value="PAS_8"/>
    <property type="match status" value="1"/>
</dbReference>
<gene>
    <name evidence="10" type="ORF">HK100_002759</name>
</gene>
<evidence type="ECO:0000313" key="10">
    <source>
        <dbReference type="EMBL" id="KAJ3111240.1"/>
    </source>
</evidence>
<evidence type="ECO:0000313" key="11">
    <source>
        <dbReference type="Proteomes" id="UP001211907"/>
    </source>
</evidence>
<evidence type="ECO:0000256" key="6">
    <source>
        <dbReference type="PROSITE-ProRule" id="PRU00169"/>
    </source>
</evidence>
<dbReference type="EC" id="2.7.13.3" evidence="2"/>
<evidence type="ECO:0000256" key="2">
    <source>
        <dbReference type="ARBA" id="ARBA00012438"/>
    </source>
</evidence>
<dbReference type="GO" id="GO:0005886">
    <property type="term" value="C:plasma membrane"/>
    <property type="evidence" value="ECO:0007669"/>
    <property type="project" value="TreeGrafter"/>
</dbReference>
<dbReference type="InterPro" id="IPR004358">
    <property type="entry name" value="Sig_transdc_His_kin-like_C"/>
</dbReference>
<dbReference type="InterPro" id="IPR001789">
    <property type="entry name" value="Sig_transdc_resp-reg_receiver"/>
</dbReference>
<feature type="domain" description="PAS" evidence="9">
    <location>
        <begin position="1"/>
        <end position="35"/>
    </location>
</feature>
<dbReference type="EMBL" id="JADGJH010001651">
    <property type="protein sequence ID" value="KAJ3111240.1"/>
    <property type="molecule type" value="Genomic_DNA"/>
</dbReference>
<dbReference type="Pfam" id="PF00072">
    <property type="entry name" value="Response_reg"/>
    <property type="match status" value="1"/>
</dbReference>
<dbReference type="GO" id="GO:0009927">
    <property type="term" value="F:histidine phosphotransfer kinase activity"/>
    <property type="evidence" value="ECO:0007669"/>
    <property type="project" value="TreeGrafter"/>
</dbReference>
<dbReference type="CDD" id="cd00130">
    <property type="entry name" value="PAS"/>
    <property type="match status" value="1"/>
</dbReference>
<keyword evidence="5" id="KW-0418">Kinase</keyword>
<keyword evidence="4" id="KW-0808">Transferase</keyword>
<dbReference type="SUPFAM" id="SSF52172">
    <property type="entry name" value="CheY-like"/>
    <property type="match status" value="1"/>
</dbReference>
<dbReference type="Gene3D" id="1.10.287.130">
    <property type="match status" value="1"/>
</dbReference>
<dbReference type="PRINTS" id="PR00344">
    <property type="entry name" value="BCTRLSENSOR"/>
</dbReference>
<dbReference type="SMART" id="SM00448">
    <property type="entry name" value="REC"/>
    <property type="match status" value="1"/>
</dbReference>
<organism evidence="10 11">
    <name type="scientific">Physocladia obscura</name>
    <dbReference type="NCBI Taxonomy" id="109957"/>
    <lineage>
        <taxon>Eukaryota</taxon>
        <taxon>Fungi</taxon>
        <taxon>Fungi incertae sedis</taxon>
        <taxon>Chytridiomycota</taxon>
        <taxon>Chytridiomycota incertae sedis</taxon>
        <taxon>Chytridiomycetes</taxon>
        <taxon>Chytridiales</taxon>
        <taxon>Chytriomycetaceae</taxon>
        <taxon>Physocladia</taxon>
    </lineage>
</organism>
<sequence>MSQISPAGLFILDARGKIIFANAKYMQLFGYDCRECTVDLPAESQANLAEVEFLTSCILEEDKNRILKIWEESIACRTPIINLELQVCPPKVNKNIWIQVNTLVHEEQHRKILHIGCLLDITQRKLLEAERLHSLEIEQELHKKRVEEALESKAESEKFIDMVCHELRNPLNGIRNSNALVGDLIGELVNITENFKDVSLPTIQSLIERFQECYNAIEICAKHQQTTAFKPKDLLESILSTFKAEMKSRKIKLAIKIEDSFIKYINSEFLGDPSRISQILINFVSNASKFTQKSAKKAIEVCLGTEAYSNPKLDSATSTTAVATLPGANMQDSKFGSTDSVLDEDGSIYGEANLTIAVVDSGIGMTEQELALIFNQFRQASSKTYAEYGGSGLGLFISKRLIDMMQGTINVESKKEEGTTFKISLPMKYRLMKPQTRNPNQKNQFSKYIDLNPSPTVSRQNSGKLKDNSRKVLVVDDNDINRMVLKKFLAKLEYDTIQAVNGQDAYELYDLEMPVLNGQESVAKIREFESSINEPAVPIVAVTGNARTEQGNEAISAGMNDILLKPFTRDQFSA</sequence>
<dbReference type="SUPFAM" id="SSF47384">
    <property type="entry name" value="Homodimeric domain of signal transducing histidine kinase"/>
    <property type="match status" value="1"/>
</dbReference>
<dbReference type="SUPFAM" id="SSF55785">
    <property type="entry name" value="PYP-like sensor domain (PAS domain)"/>
    <property type="match status" value="1"/>
</dbReference>
<dbReference type="PROSITE" id="PS50112">
    <property type="entry name" value="PAS"/>
    <property type="match status" value="1"/>
</dbReference>
<evidence type="ECO:0000256" key="1">
    <source>
        <dbReference type="ARBA" id="ARBA00000085"/>
    </source>
</evidence>
<dbReference type="PROSITE" id="PS50110">
    <property type="entry name" value="RESPONSE_REGULATORY"/>
    <property type="match status" value="1"/>
</dbReference>
<feature type="domain" description="Histidine kinase" evidence="7">
    <location>
        <begin position="162"/>
        <end position="429"/>
    </location>
</feature>
<dbReference type="PROSITE" id="PS50109">
    <property type="entry name" value="HIS_KIN"/>
    <property type="match status" value="1"/>
</dbReference>
<dbReference type="Proteomes" id="UP001211907">
    <property type="component" value="Unassembled WGS sequence"/>
</dbReference>
<evidence type="ECO:0000259" key="8">
    <source>
        <dbReference type="PROSITE" id="PS50110"/>
    </source>
</evidence>
<dbReference type="InterPro" id="IPR011006">
    <property type="entry name" value="CheY-like_superfamily"/>
</dbReference>
<dbReference type="PANTHER" id="PTHR43047:SF72">
    <property type="entry name" value="OSMOSENSING HISTIDINE PROTEIN KINASE SLN1"/>
    <property type="match status" value="1"/>
</dbReference>
<evidence type="ECO:0000259" key="7">
    <source>
        <dbReference type="PROSITE" id="PS50109"/>
    </source>
</evidence>
<dbReference type="CDD" id="cd17546">
    <property type="entry name" value="REC_hyHK_CKI1_RcsC-like"/>
    <property type="match status" value="1"/>
</dbReference>